<sequence>MSNTRTRSPLRISSTPFKSSFLSIPPSPFSPRTPLTPNLPLAHRTQKPVQQTQTTYLVDAPHSPLSWVWTCHQCHHSYHLGVTRRCLEDGHKFCSGTTTIKAWRKPSNPSRVRKHRACGSEFDYSGWKAWGRWRRGGKRLDSAGKKDCWNTCDYPSECRWGKKFGIHTPVEAMFPEPEVSSTMPMLTAPMNPNTTSEGILKPENCKNIKTDKEVEKVTFWGALLASAERRKSGGGHASSPLSTVTEEEEEEVDGDDDGDVVMSTIDPAPLATSAPEFEPEASSAVDSLKALISRKRYRRGRSSKLVLSNNYHERKYGISMLTVHNPELGNGDGEQKVPLSDADALLDLEGFEPLVRVQSRDSGYQSCSV</sequence>
<feature type="compositionally biased region" description="Acidic residues" evidence="1">
    <location>
        <begin position="245"/>
        <end position="259"/>
    </location>
</feature>
<dbReference type="OrthoDB" id="5396104at2759"/>
<accession>A0A6A5KGS9</accession>
<proteinExistence type="predicted"/>
<dbReference type="EMBL" id="ML975296">
    <property type="protein sequence ID" value="KAF1834826.1"/>
    <property type="molecule type" value="Genomic_DNA"/>
</dbReference>
<evidence type="ECO:0000313" key="2">
    <source>
        <dbReference type="EMBL" id="KAF1834826.1"/>
    </source>
</evidence>
<dbReference type="AlphaFoldDB" id="A0A6A5KGS9"/>
<feature type="region of interest" description="Disordered" evidence="1">
    <location>
        <begin position="230"/>
        <end position="260"/>
    </location>
</feature>
<evidence type="ECO:0000256" key="1">
    <source>
        <dbReference type="SAM" id="MobiDB-lite"/>
    </source>
</evidence>
<gene>
    <name evidence="2" type="ORF">BDW02DRAFT_568650</name>
</gene>
<protein>
    <submittedName>
        <fullName evidence="2">Uncharacterized protein</fullName>
    </submittedName>
</protein>
<dbReference type="Proteomes" id="UP000800040">
    <property type="component" value="Unassembled WGS sequence"/>
</dbReference>
<name>A0A6A5KGS9_9PLEO</name>
<organism evidence="2 3">
    <name type="scientific">Decorospora gaudefroyi</name>
    <dbReference type="NCBI Taxonomy" id="184978"/>
    <lineage>
        <taxon>Eukaryota</taxon>
        <taxon>Fungi</taxon>
        <taxon>Dikarya</taxon>
        <taxon>Ascomycota</taxon>
        <taxon>Pezizomycotina</taxon>
        <taxon>Dothideomycetes</taxon>
        <taxon>Pleosporomycetidae</taxon>
        <taxon>Pleosporales</taxon>
        <taxon>Pleosporineae</taxon>
        <taxon>Pleosporaceae</taxon>
        <taxon>Decorospora</taxon>
    </lineage>
</organism>
<reference evidence="2" key="1">
    <citation type="submission" date="2020-01" db="EMBL/GenBank/DDBJ databases">
        <authorList>
            <consortium name="DOE Joint Genome Institute"/>
            <person name="Haridas S."/>
            <person name="Albert R."/>
            <person name="Binder M."/>
            <person name="Bloem J."/>
            <person name="Labutti K."/>
            <person name="Salamov A."/>
            <person name="Andreopoulos B."/>
            <person name="Baker S.E."/>
            <person name="Barry K."/>
            <person name="Bills G."/>
            <person name="Bluhm B.H."/>
            <person name="Cannon C."/>
            <person name="Castanera R."/>
            <person name="Culley D.E."/>
            <person name="Daum C."/>
            <person name="Ezra D."/>
            <person name="Gonzalez J.B."/>
            <person name="Henrissat B."/>
            <person name="Kuo A."/>
            <person name="Liang C."/>
            <person name="Lipzen A."/>
            <person name="Lutzoni F."/>
            <person name="Magnuson J."/>
            <person name="Mondo S."/>
            <person name="Nolan M."/>
            <person name="Ohm R."/>
            <person name="Pangilinan J."/>
            <person name="Park H.-J."/>
            <person name="Ramirez L."/>
            <person name="Alfaro M."/>
            <person name="Sun H."/>
            <person name="Tritt A."/>
            <person name="Yoshinaga Y."/>
            <person name="Zwiers L.-H."/>
            <person name="Turgeon B.G."/>
            <person name="Goodwin S.B."/>
            <person name="Spatafora J.W."/>
            <person name="Crous P.W."/>
            <person name="Grigoriev I.V."/>
        </authorList>
    </citation>
    <scope>NUCLEOTIDE SEQUENCE</scope>
    <source>
        <strain evidence="2">P77</strain>
    </source>
</reference>
<evidence type="ECO:0000313" key="3">
    <source>
        <dbReference type="Proteomes" id="UP000800040"/>
    </source>
</evidence>
<keyword evidence="3" id="KW-1185">Reference proteome</keyword>